<gene>
    <name evidence="1" type="ORF">DOTSEDRAFT_70412</name>
</gene>
<keyword evidence="2" id="KW-1185">Reference proteome</keyword>
<reference evidence="2" key="1">
    <citation type="journal article" date="2012" name="PLoS Genet.">
        <title>The genomes of the fungal plant pathogens Cladosporium fulvum and Dothistroma septosporum reveal adaptation to different hosts and lifestyles but also signatures of common ancestry.</title>
        <authorList>
            <person name="de Wit P.J.G.M."/>
            <person name="van der Burgt A."/>
            <person name="Oekmen B."/>
            <person name="Stergiopoulos I."/>
            <person name="Abd-Elsalam K.A."/>
            <person name="Aerts A.L."/>
            <person name="Bahkali A.H."/>
            <person name="Beenen H.G."/>
            <person name="Chettri P."/>
            <person name="Cox M.P."/>
            <person name="Datema E."/>
            <person name="de Vries R.P."/>
            <person name="Dhillon B."/>
            <person name="Ganley A.R."/>
            <person name="Griffiths S.A."/>
            <person name="Guo Y."/>
            <person name="Hamelin R.C."/>
            <person name="Henrissat B."/>
            <person name="Kabir M.S."/>
            <person name="Jashni M.K."/>
            <person name="Kema G."/>
            <person name="Klaubauf S."/>
            <person name="Lapidus A."/>
            <person name="Levasseur A."/>
            <person name="Lindquist E."/>
            <person name="Mehrabi R."/>
            <person name="Ohm R.A."/>
            <person name="Owen T.J."/>
            <person name="Salamov A."/>
            <person name="Schwelm A."/>
            <person name="Schijlen E."/>
            <person name="Sun H."/>
            <person name="van den Burg H.A."/>
            <person name="van Ham R.C.H.J."/>
            <person name="Zhang S."/>
            <person name="Goodwin S.B."/>
            <person name="Grigoriev I.V."/>
            <person name="Collemare J."/>
            <person name="Bradshaw R.E."/>
        </authorList>
    </citation>
    <scope>NUCLEOTIDE SEQUENCE [LARGE SCALE GENOMIC DNA]</scope>
    <source>
        <strain evidence="2">NZE10 / CBS 128990</strain>
    </source>
</reference>
<accession>N1PVM0</accession>
<dbReference type="HOGENOM" id="CLU_1906682_0_0_1"/>
<dbReference type="EMBL" id="KB446537">
    <property type="protein sequence ID" value="EME46400.1"/>
    <property type="molecule type" value="Genomic_DNA"/>
</dbReference>
<protein>
    <submittedName>
        <fullName evidence="1">Uncharacterized protein</fullName>
    </submittedName>
</protein>
<evidence type="ECO:0000313" key="2">
    <source>
        <dbReference type="Proteomes" id="UP000016933"/>
    </source>
</evidence>
<reference evidence="1 2" key="2">
    <citation type="journal article" date="2012" name="PLoS Pathog.">
        <title>Diverse lifestyles and strategies of plant pathogenesis encoded in the genomes of eighteen Dothideomycetes fungi.</title>
        <authorList>
            <person name="Ohm R.A."/>
            <person name="Feau N."/>
            <person name="Henrissat B."/>
            <person name="Schoch C.L."/>
            <person name="Horwitz B.A."/>
            <person name="Barry K.W."/>
            <person name="Condon B.J."/>
            <person name="Copeland A.C."/>
            <person name="Dhillon B."/>
            <person name="Glaser F."/>
            <person name="Hesse C.N."/>
            <person name="Kosti I."/>
            <person name="LaButti K."/>
            <person name="Lindquist E.A."/>
            <person name="Lucas S."/>
            <person name="Salamov A.A."/>
            <person name="Bradshaw R.E."/>
            <person name="Ciuffetti L."/>
            <person name="Hamelin R.C."/>
            <person name="Kema G.H.J."/>
            <person name="Lawrence C."/>
            <person name="Scott J.A."/>
            <person name="Spatafora J.W."/>
            <person name="Turgeon B.G."/>
            <person name="de Wit P.J.G.M."/>
            <person name="Zhong S."/>
            <person name="Goodwin S.B."/>
            <person name="Grigoriev I.V."/>
        </authorList>
    </citation>
    <scope>NUCLEOTIDE SEQUENCE [LARGE SCALE GENOMIC DNA]</scope>
    <source>
        <strain evidence="2">NZE10 / CBS 128990</strain>
    </source>
</reference>
<dbReference type="Proteomes" id="UP000016933">
    <property type="component" value="Unassembled WGS sequence"/>
</dbReference>
<name>N1PVM0_DOTSN</name>
<proteinExistence type="predicted"/>
<evidence type="ECO:0000313" key="1">
    <source>
        <dbReference type="EMBL" id="EME46400.1"/>
    </source>
</evidence>
<dbReference type="AlphaFoldDB" id="N1PVM0"/>
<organism evidence="1 2">
    <name type="scientific">Dothistroma septosporum (strain NZE10 / CBS 128990)</name>
    <name type="common">Red band needle blight fungus</name>
    <name type="synonym">Mycosphaerella pini</name>
    <dbReference type="NCBI Taxonomy" id="675120"/>
    <lineage>
        <taxon>Eukaryota</taxon>
        <taxon>Fungi</taxon>
        <taxon>Dikarya</taxon>
        <taxon>Ascomycota</taxon>
        <taxon>Pezizomycotina</taxon>
        <taxon>Dothideomycetes</taxon>
        <taxon>Dothideomycetidae</taxon>
        <taxon>Mycosphaerellales</taxon>
        <taxon>Mycosphaerellaceae</taxon>
        <taxon>Dothistroma</taxon>
    </lineage>
</organism>
<sequence length="133" mass="14227">MTQRSVNCQAVLGSHEDEQAIGKVPPPVDGMCSRMIPVHLLSKLNPCLIKSKLVCGPDRARGTSQSFLSGLILSEDSPYFLPHVLLDHTSVAMRASGIHGYTLCPVWMPPTDIRANGSSGHPNNPGTVTQLNG</sequence>